<dbReference type="PANTHER" id="PTHR13563">
    <property type="entry name" value="TRNA (GUANINE-9-) METHYLTRANSFERASE"/>
    <property type="match status" value="1"/>
</dbReference>
<feature type="region of interest" description="Disordered" evidence="6">
    <location>
        <begin position="319"/>
        <end position="347"/>
    </location>
</feature>
<protein>
    <recommendedName>
        <fullName evidence="1">tRNA (guanine(9)-N(1))-methyltransferase</fullName>
        <ecNumber evidence="1">2.1.1.221</ecNumber>
    </recommendedName>
</protein>
<dbReference type="GO" id="GO:0052905">
    <property type="term" value="F:tRNA (guanosine(9)-N1)-methyltransferase activity"/>
    <property type="evidence" value="ECO:0007669"/>
    <property type="project" value="UniProtKB-EC"/>
</dbReference>
<keyword evidence="4" id="KW-0949">S-adenosyl-L-methionine</keyword>
<evidence type="ECO:0000256" key="6">
    <source>
        <dbReference type="SAM" id="MobiDB-lite"/>
    </source>
</evidence>
<dbReference type="InterPro" id="IPR007356">
    <property type="entry name" value="tRNA_m1G_MeTrfase_euk"/>
</dbReference>
<dbReference type="PROSITE" id="PS51675">
    <property type="entry name" value="SAM_MT_TRM10"/>
    <property type="match status" value="1"/>
</dbReference>
<name>A0A182UGV6_9DIPT</name>
<evidence type="ECO:0000256" key="4">
    <source>
        <dbReference type="ARBA" id="ARBA00022691"/>
    </source>
</evidence>
<evidence type="ECO:0000256" key="1">
    <source>
        <dbReference type="ARBA" id="ARBA00012797"/>
    </source>
</evidence>
<organism evidence="8 9">
    <name type="scientific">Anopheles melas</name>
    <dbReference type="NCBI Taxonomy" id="34690"/>
    <lineage>
        <taxon>Eukaryota</taxon>
        <taxon>Metazoa</taxon>
        <taxon>Ecdysozoa</taxon>
        <taxon>Arthropoda</taxon>
        <taxon>Hexapoda</taxon>
        <taxon>Insecta</taxon>
        <taxon>Pterygota</taxon>
        <taxon>Neoptera</taxon>
        <taxon>Endopterygota</taxon>
        <taxon>Diptera</taxon>
        <taxon>Nematocera</taxon>
        <taxon>Culicoidea</taxon>
        <taxon>Culicidae</taxon>
        <taxon>Anophelinae</taxon>
        <taxon>Anopheles</taxon>
    </lineage>
</organism>
<dbReference type="AlphaFoldDB" id="A0A182UGV6"/>
<dbReference type="Proteomes" id="UP000075902">
    <property type="component" value="Unassembled WGS sequence"/>
</dbReference>
<evidence type="ECO:0000259" key="7">
    <source>
        <dbReference type="PROSITE" id="PS51675"/>
    </source>
</evidence>
<dbReference type="PANTHER" id="PTHR13563:SF13">
    <property type="entry name" value="TRNA METHYLTRANSFERASE 10 HOMOLOG A"/>
    <property type="match status" value="1"/>
</dbReference>
<feature type="domain" description="SAM-dependent MTase TRM10-type" evidence="7">
    <location>
        <begin position="122"/>
        <end position="316"/>
    </location>
</feature>
<comment type="catalytic activity">
    <reaction evidence="5">
        <text>guanosine(9) in tRNA + S-adenosyl-L-methionine = N(1)-methylguanosine(9) in tRNA + S-adenosyl-L-homocysteine + H(+)</text>
        <dbReference type="Rhea" id="RHEA:43156"/>
        <dbReference type="Rhea" id="RHEA-COMP:10367"/>
        <dbReference type="Rhea" id="RHEA-COMP:10368"/>
        <dbReference type="ChEBI" id="CHEBI:15378"/>
        <dbReference type="ChEBI" id="CHEBI:57856"/>
        <dbReference type="ChEBI" id="CHEBI:59789"/>
        <dbReference type="ChEBI" id="CHEBI:73542"/>
        <dbReference type="ChEBI" id="CHEBI:74269"/>
        <dbReference type="EC" id="2.1.1.221"/>
    </reaction>
</comment>
<proteinExistence type="predicted"/>
<dbReference type="GO" id="GO:0002939">
    <property type="term" value="P:tRNA N1-guanine methylation"/>
    <property type="evidence" value="ECO:0007669"/>
    <property type="project" value="TreeGrafter"/>
</dbReference>
<dbReference type="EC" id="2.1.1.221" evidence="1"/>
<dbReference type="VEuPathDB" id="VectorBase:AMEC020167"/>
<keyword evidence="3" id="KW-0808">Transferase</keyword>
<evidence type="ECO:0000313" key="9">
    <source>
        <dbReference type="Proteomes" id="UP000075902"/>
    </source>
</evidence>
<dbReference type="EnsemblMetazoa" id="AMEC020167-RA">
    <property type="protein sequence ID" value="AMEC020167-PA"/>
    <property type="gene ID" value="AMEC020167"/>
</dbReference>
<dbReference type="Gene3D" id="3.40.1280.30">
    <property type="match status" value="1"/>
</dbReference>
<dbReference type="GO" id="GO:0000049">
    <property type="term" value="F:tRNA binding"/>
    <property type="evidence" value="ECO:0007669"/>
    <property type="project" value="TreeGrafter"/>
</dbReference>
<evidence type="ECO:0000313" key="8">
    <source>
        <dbReference type="EnsemblMetazoa" id="AMEC020167-PA"/>
    </source>
</evidence>
<reference evidence="8" key="2">
    <citation type="submission" date="2020-05" db="UniProtKB">
        <authorList>
            <consortium name="EnsemblMetazoa"/>
        </authorList>
    </citation>
    <scope>IDENTIFICATION</scope>
    <source>
        <strain evidence="8">CM1001059</strain>
    </source>
</reference>
<evidence type="ECO:0000256" key="2">
    <source>
        <dbReference type="ARBA" id="ARBA00022603"/>
    </source>
</evidence>
<keyword evidence="2" id="KW-0489">Methyltransferase</keyword>
<feature type="region of interest" description="Disordered" evidence="6">
    <location>
        <begin position="1"/>
        <end position="80"/>
    </location>
</feature>
<evidence type="ECO:0000256" key="3">
    <source>
        <dbReference type="ARBA" id="ARBA00022679"/>
    </source>
</evidence>
<reference evidence="9" key="1">
    <citation type="submission" date="2014-01" db="EMBL/GenBank/DDBJ databases">
        <title>The Genome Sequence of Anopheles melas CM1001059_A (V2).</title>
        <authorList>
            <consortium name="The Broad Institute Genomics Platform"/>
            <person name="Neafsey D.E."/>
            <person name="Besansky N."/>
            <person name="Howell P."/>
            <person name="Walton C."/>
            <person name="Young S.K."/>
            <person name="Zeng Q."/>
            <person name="Gargeya S."/>
            <person name="Fitzgerald M."/>
            <person name="Haas B."/>
            <person name="Abouelleil A."/>
            <person name="Allen A.W."/>
            <person name="Alvarado L."/>
            <person name="Arachchi H.M."/>
            <person name="Berlin A.M."/>
            <person name="Chapman S.B."/>
            <person name="Gainer-Dewar J."/>
            <person name="Goldberg J."/>
            <person name="Griggs A."/>
            <person name="Gujja S."/>
            <person name="Hansen M."/>
            <person name="Howarth C."/>
            <person name="Imamovic A."/>
            <person name="Ireland A."/>
            <person name="Larimer J."/>
            <person name="McCowan C."/>
            <person name="Murphy C."/>
            <person name="Pearson M."/>
            <person name="Poon T.W."/>
            <person name="Priest M."/>
            <person name="Roberts A."/>
            <person name="Saif S."/>
            <person name="Shea T."/>
            <person name="Sisk P."/>
            <person name="Sykes S."/>
            <person name="Wortman J."/>
            <person name="Nusbaum C."/>
            <person name="Birren B."/>
        </authorList>
    </citation>
    <scope>NUCLEOTIDE SEQUENCE [LARGE SCALE GENOMIC DNA]</scope>
    <source>
        <strain evidence="9">CM1001059</strain>
    </source>
</reference>
<evidence type="ECO:0000256" key="5">
    <source>
        <dbReference type="ARBA" id="ARBA00048434"/>
    </source>
</evidence>
<dbReference type="STRING" id="34690.A0A182UGV6"/>
<dbReference type="InterPro" id="IPR028564">
    <property type="entry name" value="MT_TRM10-typ"/>
</dbReference>
<sequence length="347" mass="39336">MEESLSNAVRDEPAIRQETTTMETDCPKDEQCPIIPEPDKIPTVPKVAQSQSALEAPPAPADRSDEPDKPNGTLSKRQRKKLLKLENWEQRKKEKRQKEKEKMKAKRLEAIQQGLPVRTGPSRKELKRRKVSYAEATIEVAVDLSFDQLMIDKDVAKCVKQLLRMYTLNRRSVRPVPLHFVGIEPGGAVERHLARNDGYRHWDVRFSSEHFLQLFKPSRVVYLTSESEHVLERLEEGCVYVIGGLVDHNQHKGHCYQLAQQHGIRHARLPLAEHLVIKTRTILTINQVFEILLNVHMGKEWQRTLLEVLPARKGVTPKTVPVATEDGAKAPESGNAEDCQATAGQSG</sequence>
<dbReference type="FunFam" id="3.40.1280.30:FF:000001">
    <property type="entry name" value="tRNA methyltransferase 10 homolog A"/>
    <property type="match status" value="1"/>
</dbReference>
<dbReference type="InterPro" id="IPR038459">
    <property type="entry name" value="MT_TRM10-typ_sf"/>
</dbReference>
<keyword evidence="9" id="KW-1185">Reference proteome</keyword>
<dbReference type="GO" id="GO:0005654">
    <property type="term" value="C:nucleoplasm"/>
    <property type="evidence" value="ECO:0007669"/>
    <property type="project" value="TreeGrafter"/>
</dbReference>
<accession>A0A182UGV6</accession>